<dbReference type="EMBL" id="BMQC01000020">
    <property type="protein sequence ID" value="GGK41344.1"/>
    <property type="molecule type" value="Genomic_DNA"/>
</dbReference>
<sequence length="901" mass="95050">MNSYGDVNADLGDPSSGGDDWLGTGGRASARASVSTSTMAASVPVAPAGRATVGGARASARVPGASQAAPPGAASGRATARVSVGGGRRPVGGGYGGPGGPGGPHTGSISRFIEQLGGSSNDPRARKRRRINIIVGAVSILGVLLGASVVGLTYYSTTVALPSDFNKLALTSTLHYGDGSEIAKIGSENRVYTKIDQIPPQVQRAVASAEDRKFFSHAGIDYVGIGRAAWNNITGGDQQGASTITQQYARNAMDLQADGYARKVKEAILASKLNDKFSKPEIMEFYLNTIYFGRGAYSIETAAQAYFGKSVGKLSIAESAVLAGVIKQPVPSETHKGFDPGLNPEAAQDRWRYVLAGMRENNWISPEEYSTAVAKYPVTKKIDSRACGVECGLSKPAGIILPYITRELSQMKDPKTGKALCTFGQCRDALASGGFRITTTLNPKMQAAAEAAAGWGSKPGDILRNEPKNLRAAMAAVSPETGQVLAYYGGPNDNTAATDYAGLNTRDNQPLYTADGKLNTRDGKLFGAQVPGSSFKVYTLAAALEAGYRADSRWKGRDRRDTDGRVINNAGRAASCGDSCTLRFSTTESYNVPFYGVAERIGPDKVVDMAKKAGIRAMASQEEDGFRVQEIANMEPSQYKGRSMFDNHIGFGKYPITVLDHANGMATFAARGVYNKAYFVQKVERKNPQTGKFETVGGARATPEQRIDQGVADDVTSILQGVPRRDGNTLFNYPSAGKTGTWELNENQSDQNGDAWMVGYTPQVAAAVWVGSDEKKRTAIKDRFGGNVFGAGTPAKIWKQFMNAAMQGKERREFLPPANVGNPDKKGDGNYPSPCVFPPFCGNGGNNNDGDDDFPSGGNFPFPTRPGIPTRPDDGTGGGNSDGGTDGDTGGAIPDTGGTVG</sequence>
<feature type="region of interest" description="Disordered" evidence="14">
    <location>
        <begin position="57"/>
        <end position="124"/>
    </location>
</feature>
<comment type="caution">
    <text evidence="18">The sequence shown here is derived from an EMBL/GenBank/DDBJ whole genome shotgun (WGS) entry which is preliminary data.</text>
</comment>
<dbReference type="InterPro" id="IPR012338">
    <property type="entry name" value="Beta-lactam/transpept-like"/>
</dbReference>
<evidence type="ECO:0000256" key="8">
    <source>
        <dbReference type="ARBA" id="ARBA00022960"/>
    </source>
</evidence>
<comment type="similarity">
    <text evidence="2">In the N-terminal section; belongs to the glycosyltransferase 51 family.</text>
</comment>
<reference evidence="18" key="2">
    <citation type="submission" date="2020-09" db="EMBL/GenBank/DDBJ databases">
        <authorList>
            <person name="Sun Q."/>
            <person name="Ohkuma M."/>
        </authorList>
    </citation>
    <scope>NUCLEOTIDE SEQUENCE</scope>
    <source>
        <strain evidence="18">JCM 3091</strain>
    </source>
</reference>
<evidence type="ECO:0000256" key="11">
    <source>
        <dbReference type="ARBA" id="ARBA00023316"/>
    </source>
</evidence>
<dbReference type="GO" id="GO:0006508">
    <property type="term" value="P:proteolysis"/>
    <property type="evidence" value="ECO:0007669"/>
    <property type="project" value="UniProtKB-KW"/>
</dbReference>
<dbReference type="InterPro" id="IPR050396">
    <property type="entry name" value="Glycosyltr_51/Transpeptidase"/>
</dbReference>
<proteinExistence type="inferred from homology"/>
<feature type="compositionally biased region" description="Low complexity" evidence="14">
    <location>
        <begin position="63"/>
        <end position="81"/>
    </location>
</feature>
<dbReference type="InterPro" id="IPR023346">
    <property type="entry name" value="Lysozyme-like_dom_sf"/>
</dbReference>
<comment type="catalytic activity">
    <reaction evidence="12">
        <text>Preferential cleavage: (Ac)2-L-Lys-D-Ala-|-D-Ala. Also transpeptidation of peptidyl-alanyl moieties that are N-acyl substituents of D-alanine.</text>
        <dbReference type="EC" id="3.4.16.4"/>
    </reaction>
</comment>
<dbReference type="PANTHER" id="PTHR32282">
    <property type="entry name" value="BINDING PROTEIN TRANSPEPTIDASE, PUTATIVE-RELATED"/>
    <property type="match status" value="1"/>
</dbReference>
<dbReference type="GO" id="GO:0009002">
    <property type="term" value="F:serine-type D-Ala-D-Ala carboxypeptidase activity"/>
    <property type="evidence" value="ECO:0007669"/>
    <property type="project" value="UniProtKB-EC"/>
</dbReference>
<keyword evidence="19" id="KW-1185">Reference proteome</keyword>
<accession>A0A8J3FKL6</accession>
<dbReference type="Gene3D" id="3.40.710.10">
    <property type="entry name" value="DD-peptidase/beta-lactamase superfamily"/>
    <property type="match status" value="1"/>
</dbReference>
<evidence type="ECO:0000256" key="5">
    <source>
        <dbReference type="ARBA" id="ARBA00022676"/>
    </source>
</evidence>
<dbReference type="Proteomes" id="UP000662200">
    <property type="component" value="Unassembled WGS sequence"/>
</dbReference>
<feature type="domain" description="Penicillin-binding protein transpeptidase" evidence="16">
    <location>
        <begin position="474"/>
        <end position="771"/>
    </location>
</feature>
<keyword evidence="6" id="KW-0808">Transferase</keyword>
<dbReference type="RefSeq" id="WP_189115701.1">
    <property type="nucleotide sequence ID" value="NZ_BMQC01000020.1"/>
</dbReference>
<keyword evidence="11" id="KW-0961">Cell wall biogenesis/degradation</keyword>
<feature type="compositionally biased region" description="Gly residues" evidence="14">
    <location>
        <begin position="84"/>
        <end position="105"/>
    </location>
</feature>
<feature type="transmembrane region" description="Helical" evidence="15">
    <location>
        <begin position="133"/>
        <end position="155"/>
    </location>
</feature>
<evidence type="ECO:0000313" key="18">
    <source>
        <dbReference type="EMBL" id="GGK41344.1"/>
    </source>
</evidence>
<keyword evidence="5" id="KW-0328">Glycosyltransferase</keyword>
<dbReference type="GO" id="GO:0008658">
    <property type="term" value="F:penicillin binding"/>
    <property type="evidence" value="ECO:0007669"/>
    <property type="project" value="InterPro"/>
</dbReference>
<evidence type="ECO:0000256" key="4">
    <source>
        <dbReference type="ARBA" id="ARBA00022670"/>
    </source>
</evidence>
<evidence type="ECO:0000256" key="7">
    <source>
        <dbReference type="ARBA" id="ARBA00022801"/>
    </source>
</evidence>
<organism evidence="18 19">
    <name type="scientific">Pilimelia terevasa</name>
    <dbReference type="NCBI Taxonomy" id="53372"/>
    <lineage>
        <taxon>Bacteria</taxon>
        <taxon>Bacillati</taxon>
        <taxon>Actinomycetota</taxon>
        <taxon>Actinomycetes</taxon>
        <taxon>Micromonosporales</taxon>
        <taxon>Micromonosporaceae</taxon>
        <taxon>Pilimelia</taxon>
    </lineage>
</organism>
<dbReference type="GO" id="GO:0009252">
    <property type="term" value="P:peptidoglycan biosynthetic process"/>
    <property type="evidence" value="ECO:0007669"/>
    <property type="project" value="UniProtKB-KW"/>
</dbReference>
<reference evidence="18" key="1">
    <citation type="journal article" date="2014" name="Int. J. Syst. Evol. Microbiol.">
        <title>Complete genome sequence of Corynebacterium casei LMG S-19264T (=DSM 44701T), isolated from a smear-ripened cheese.</title>
        <authorList>
            <consortium name="US DOE Joint Genome Institute (JGI-PGF)"/>
            <person name="Walter F."/>
            <person name="Albersmeier A."/>
            <person name="Kalinowski J."/>
            <person name="Ruckert C."/>
        </authorList>
    </citation>
    <scope>NUCLEOTIDE SEQUENCE</scope>
    <source>
        <strain evidence="18">JCM 3091</strain>
    </source>
</reference>
<feature type="region of interest" description="Disordered" evidence="14">
    <location>
        <begin position="1"/>
        <end position="41"/>
    </location>
</feature>
<dbReference type="FunFam" id="1.10.3810.10:FF:000001">
    <property type="entry name" value="Penicillin-binding protein 1A"/>
    <property type="match status" value="1"/>
</dbReference>
<evidence type="ECO:0000259" key="17">
    <source>
        <dbReference type="Pfam" id="PF00912"/>
    </source>
</evidence>
<name>A0A8J3FKL6_9ACTN</name>
<evidence type="ECO:0000256" key="12">
    <source>
        <dbReference type="ARBA" id="ARBA00034000"/>
    </source>
</evidence>
<evidence type="ECO:0000256" key="1">
    <source>
        <dbReference type="ARBA" id="ARBA00007090"/>
    </source>
</evidence>
<keyword evidence="15" id="KW-0812">Transmembrane</keyword>
<dbReference type="PANTHER" id="PTHR32282:SF34">
    <property type="entry name" value="PENICILLIN-BINDING PROTEIN 1A"/>
    <property type="match status" value="1"/>
</dbReference>
<feature type="compositionally biased region" description="Low complexity" evidence="14">
    <location>
        <begin position="27"/>
        <end position="41"/>
    </location>
</feature>
<dbReference type="InterPro" id="IPR001460">
    <property type="entry name" value="PCN-bd_Tpept"/>
</dbReference>
<dbReference type="InterPro" id="IPR001264">
    <property type="entry name" value="Glyco_trans_51"/>
</dbReference>
<dbReference type="GO" id="GO:0008955">
    <property type="term" value="F:peptidoglycan glycosyltransferase activity"/>
    <property type="evidence" value="ECO:0007669"/>
    <property type="project" value="UniProtKB-EC"/>
</dbReference>
<feature type="compositionally biased region" description="Gly residues" evidence="14">
    <location>
        <begin position="875"/>
        <end position="890"/>
    </location>
</feature>
<keyword evidence="4" id="KW-0645">Protease</keyword>
<evidence type="ECO:0000259" key="16">
    <source>
        <dbReference type="Pfam" id="PF00905"/>
    </source>
</evidence>
<evidence type="ECO:0000256" key="3">
    <source>
        <dbReference type="ARBA" id="ARBA00022645"/>
    </source>
</evidence>
<dbReference type="GO" id="GO:0030288">
    <property type="term" value="C:outer membrane-bounded periplasmic space"/>
    <property type="evidence" value="ECO:0007669"/>
    <property type="project" value="TreeGrafter"/>
</dbReference>
<keyword evidence="7" id="KW-0378">Hydrolase</keyword>
<feature type="domain" description="Glycosyl transferase family 51" evidence="17">
    <location>
        <begin position="179"/>
        <end position="358"/>
    </location>
</feature>
<dbReference type="SUPFAM" id="SSF56601">
    <property type="entry name" value="beta-lactamase/transpeptidase-like"/>
    <property type="match status" value="1"/>
</dbReference>
<comment type="similarity">
    <text evidence="1">In the C-terminal section; belongs to the transpeptidase family.</text>
</comment>
<feature type="compositionally biased region" description="Low complexity" evidence="14">
    <location>
        <begin position="891"/>
        <end position="901"/>
    </location>
</feature>
<keyword evidence="9" id="KW-0573">Peptidoglycan synthesis</keyword>
<dbReference type="GO" id="GO:0008360">
    <property type="term" value="P:regulation of cell shape"/>
    <property type="evidence" value="ECO:0007669"/>
    <property type="project" value="UniProtKB-KW"/>
</dbReference>
<evidence type="ECO:0000256" key="9">
    <source>
        <dbReference type="ARBA" id="ARBA00022984"/>
    </source>
</evidence>
<keyword evidence="10" id="KW-0511">Multifunctional enzyme</keyword>
<dbReference type="Pfam" id="PF00912">
    <property type="entry name" value="Transgly"/>
    <property type="match status" value="1"/>
</dbReference>
<evidence type="ECO:0000256" key="6">
    <source>
        <dbReference type="ARBA" id="ARBA00022679"/>
    </source>
</evidence>
<protein>
    <submittedName>
        <fullName evidence="18">Bifunctional penicillin-binding protein 1A/1B</fullName>
    </submittedName>
</protein>
<feature type="region of interest" description="Disordered" evidence="14">
    <location>
        <begin position="842"/>
        <end position="901"/>
    </location>
</feature>
<comment type="catalytic activity">
    <reaction evidence="13">
        <text>[GlcNAc-(1-&gt;4)-Mur2Ac(oyl-L-Ala-gamma-D-Glu-L-Lys-D-Ala-D-Ala)](n)-di-trans,octa-cis-undecaprenyl diphosphate + beta-D-GlcNAc-(1-&gt;4)-Mur2Ac(oyl-L-Ala-gamma-D-Glu-L-Lys-D-Ala-D-Ala)-di-trans,octa-cis-undecaprenyl diphosphate = [GlcNAc-(1-&gt;4)-Mur2Ac(oyl-L-Ala-gamma-D-Glu-L-Lys-D-Ala-D-Ala)](n+1)-di-trans,octa-cis-undecaprenyl diphosphate + di-trans,octa-cis-undecaprenyl diphosphate + H(+)</text>
        <dbReference type="Rhea" id="RHEA:23708"/>
        <dbReference type="Rhea" id="RHEA-COMP:9602"/>
        <dbReference type="Rhea" id="RHEA-COMP:9603"/>
        <dbReference type="ChEBI" id="CHEBI:15378"/>
        <dbReference type="ChEBI" id="CHEBI:58405"/>
        <dbReference type="ChEBI" id="CHEBI:60033"/>
        <dbReference type="ChEBI" id="CHEBI:78435"/>
        <dbReference type="EC" id="2.4.99.28"/>
    </reaction>
</comment>
<evidence type="ECO:0000313" key="19">
    <source>
        <dbReference type="Proteomes" id="UP000662200"/>
    </source>
</evidence>
<keyword evidence="15" id="KW-0472">Membrane</keyword>
<keyword evidence="3" id="KW-0121">Carboxypeptidase</keyword>
<dbReference type="InterPro" id="IPR036950">
    <property type="entry name" value="PBP_transglycosylase"/>
</dbReference>
<evidence type="ECO:0000256" key="2">
    <source>
        <dbReference type="ARBA" id="ARBA00007739"/>
    </source>
</evidence>
<dbReference type="Gene3D" id="1.10.3810.10">
    <property type="entry name" value="Biosynthetic peptidoglycan transglycosylase-like"/>
    <property type="match status" value="1"/>
</dbReference>
<evidence type="ECO:0000256" key="10">
    <source>
        <dbReference type="ARBA" id="ARBA00023268"/>
    </source>
</evidence>
<gene>
    <name evidence="18" type="primary">ponA1</name>
    <name evidence="18" type="ORF">GCM10010124_37770</name>
</gene>
<dbReference type="SUPFAM" id="SSF53955">
    <property type="entry name" value="Lysozyme-like"/>
    <property type="match status" value="1"/>
</dbReference>
<keyword evidence="15" id="KW-1133">Transmembrane helix</keyword>
<evidence type="ECO:0000256" key="14">
    <source>
        <dbReference type="SAM" id="MobiDB-lite"/>
    </source>
</evidence>
<dbReference type="GO" id="GO:0071555">
    <property type="term" value="P:cell wall organization"/>
    <property type="evidence" value="ECO:0007669"/>
    <property type="project" value="UniProtKB-KW"/>
</dbReference>
<dbReference type="AlphaFoldDB" id="A0A8J3FKL6"/>
<keyword evidence="8" id="KW-0133">Cell shape</keyword>
<dbReference type="Pfam" id="PF00905">
    <property type="entry name" value="Transpeptidase"/>
    <property type="match status" value="1"/>
</dbReference>
<evidence type="ECO:0000256" key="15">
    <source>
        <dbReference type="SAM" id="Phobius"/>
    </source>
</evidence>
<evidence type="ECO:0000256" key="13">
    <source>
        <dbReference type="ARBA" id="ARBA00049902"/>
    </source>
</evidence>